<dbReference type="PROSITE" id="PS51257">
    <property type="entry name" value="PROKAR_LIPOPROTEIN"/>
    <property type="match status" value="1"/>
</dbReference>
<comment type="cofactor">
    <cofactor evidence="6">
        <name>[2Fe-2S] cluster</name>
        <dbReference type="ChEBI" id="CHEBI:190135"/>
    </cofactor>
</comment>
<dbReference type="CDD" id="cd03467">
    <property type="entry name" value="Rieske"/>
    <property type="match status" value="1"/>
</dbReference>
<dbReference type="GO" id="GO:0051537">
    <property type="term" value="F:2 iron, 2 sulfur cluster binding"/>
    <property type="evidence" value="ECO:0007669"/>
    <property type="project" value="UniProtKB-KW"/>
</dbReference>
<dbReference type="InterPro" id="IPR005805">
    <property type="entry name" value="Rieske_Fe-S_prot_C"/>
</dbReference>
<accession>A0A6J6EWY1</accession>
<evidence type="ECO:0000259" key="8">
    <source>
        <dbReference type="PROSITE" id="PS51296"/>
    </source>
</evidence>
<evidence type="ECO:0000313" key="9">
    <source>
        <dbReference type="EMBL" id="CAB4579905.1"/>
    </source>
</evidence>
<dbReference type="PROSITE" id="PS51296">
    <property type="entry name" value="RIESKE"/>
    <property type="match status" value="1"/>
</dbReference>
<keyword evidence="3" id="KW-0408">Iron</keyword>
<dbReference type="Gene3D" id="2.102.10.10">
    <property type="entry name" value="Rieske [2Fe-2S] iron-sulphur domain"/>
    <property type="match status" value="1"/>
</dbReference>
<dbReference type="AlphaFoldDB" id="A0A6J6EWY1"/>
<feature type="compositionally biased region" description="Polar residues" evidence="7">
    <location>
        <begin position="42"/>
        <end position="55"/>
    </location>
</feature>
<name>A0A6J6EWY1_9ZZZZ</name>
<evidence type="ECO:0000256" key="3">
    <source>
        <dbReference type="ARBA" id="ARBA00023004"/>
    </source>
</evidence>
<evidence type="ECO:0000256" key="1">
    <source>
        <dbReference type="ARBA" id="ARBA00022714"/>
    </source>
</evidence>
<evidence type="ECO:0000256" key="2">
    <source>
        <dbReference type="ARBA" id="ARBA00022723"/>
    </source>
</evidence>
<gene>
    <name evidence="9" type="ORF">UFOPK1740_00841</name>
</gene>
<feature type="domain" description="Rieske" evidence="8">
    <location>
        <begin position="58"/>
        <end position="154"/>
    </location>
</feature>
<protein>
    <submittedName>
        <fullName evidence="9">Unannotated protein</fullName>
    </submittedName>
</protein>
<dbReference type="EMBL" id="CAEZTU010000038">
    <property type="protein sequence ID" value="CAB4579905.1"/>
    <property type="molecule type" value="Genomic_DNA"/>
</dbReference>
<feature type="region of interest" description="Disordered" evidence="7">
    <location>
        <begin position="28"/>
        <end position="55"/>
    </location>
</feature>
<organism evidence="9">
    <name type="scientific">freshwater metagenome</name>
    <dbReference type="NCBI Taxonomy" id="449393"/>
    <lineage>
        <taxon>unclassified sequences</taxon>
        <taxon>metagenomes</taxon>
        <taxon>ecological metagenomes</taxon>
    </lineage>
</organism>
<keyword evidence="5" id="KW-1015">Disulfide bond</keyword>
<dbReference type="PRINTS" id="PR00162">
    <property type="entry name" value="RIESKE"/>
</dbReference>
<proteinExistence type="predicted"/>
<keyword evidence="4" id="KW-0411">Iron-sulfur</keyword>
<evidence type="ECO:0000256" key="5">
    <source>
        <dbReference type="ARBA" id="ARBA00023157"/>
    </source>
</evidence>
<dbReference type="InterPro" id="IPR014349">
    <property type="entry name" value="Rieske_Fe-S_prot"/>
</dbReference>
<evidence type="ECO:0000256" key="4">
    <source>
        <dbReference type="ARBA" id="ARBA00023014"/>
    </source>
</evidence>
<dbReference type="SUPFAM" id="SSF50022">
    <property type="entry name" value="ISP domain"/>
    <property type="match status" value="1"/>
</dbReference>
<dbReference type="GO" id="GO:0016020">
    <property type="term" value="C:membrane"/>
    <property type="evidence" value="ECO:0007669"/>
    <property type="project" value="InterPro"/>
</dbReference>
<evidence type="ECO:0000256" key="7">
    <source>
        <dbReference type="SAM" id="MobiDB-lite"/>
    </source>
</evidence>
<reference evidence="9" key="1">
    <citation type="submission" date="2020-05" db="EMBL/GenBank/DDBJ databases">
        <authorList>
            <person name="Chiriac C."/>
            <person name="Salcher M."/>
            <person name="Ghai R."/>
            <person name="Kavagutti S V."/>
        </authorList>
    </citation>
    <scope>NUCLEOTIDE SEQUENCE</scope>
</reference>
<dbReference type="Pfam" id="PF00355">
    <property type="entry name" value="Rieske"/>
    <property type="match status" value="1"/>
</dbReference>
<dbReference type="PANTHER" id="PTHR10134">
    <property type="entry name" value="CYTOCHROME B-C1 COMPLEX SUBUNIT RIESKE, MITOCHONDRIAL"/>
    <property type="match status" value="1"/>
</dbReference>
<dbReference type="GO" id="GO:0046872">
    <property type="term" value="F:metal ion binding"/>
    <property type="evidence" value="ECO:0007669"/>
    <property type="project" value="UniProtKB-KW"/>
</dbReference>
<dbReference type="InterPro" id="IPR017941">
    <property type="entry name" value="Rieske_2Fe-2S"/>
</dbReference>
<evidence type="ECO:0000256" key="6">
    <source>
        <dbReference type="ARBA" id="ARBA00034078"/>
    </source>
</evidence>
<dbReference type="InterPro" id="IPR036922">
    <property type="entry name" value="Rieske_2Fe-2S_sf"/>
</dbReference>
<sequence length="156" mass="16366">MGSRRNLLKIGVVSAVSFVITACTKAVSGSSEPTSDAVVEDAQTQSAPEQTQSQGGEVVIAQVSALVAGEGFNFTANDGTDAILFKTKDEKVYALSRICTHEGCSVNFDLSQNKLICPCHGAEYESGEGNVLSGPTQRALKKITVKIDGDNVLEVV</sequence>
<keyword evidence="1" id="KW-0001">2Fe-2S</keyword>
<keyword evidence="2" id="KW-0479">Metal-binding</keyword>